<accession>A0ABD2XJN6</accession>
<organism evidence="2 3">
    <name type="scientific">Trichogramma kaykai</name>
    <dbReference type="NCBI Taxonomy" id="54128"/>
    <lineage>
        <taxon>Eukaryota</taxon>
        <taxon>Metazoa</taxon>
        <taxon>Ecdysozoa</taxon>
        <taxon>Arthropoda</taxon>
        <taxon>Hexapoda</taxon>
        <taxon>Insecta</taxon>
        <taxon>Pterygota</taxon>
        <taxon>Neoptera</taxon>
        <taxon>Endopterygota</taxon>
        <taxon>Hymenoptera</taxon>
        <taxon>Apocrita</taxon>
        <taxon>Proctotrupomorpha</taxon>
        <taxon>Chalcidoidea</taxon>
        <taxon>Trichogrammatidae</taxon>
        <taxon>Trichogramma</taxon>
    </lineage>
</organism>
<name>A0ABD2XJN6_9HYME</name>
<feature type="compositionally biased region" description="Low complexity" evidence="1">
    <location>
        <begin position="102"/>
        <end position="120"/>
    </location>
</feature>
<sequence>MKRANKSAAPHCTQRAERITLSQRPVRRAWRAYINFAKTQRLRTNIQSVYTRNNTHVHTCTPIHYAYLRPCSSSSSSSRVMERIKAPYTRREREEHKHIYPRSISSRRASARQQQQQHTQ</sequence>
<dbReference type="AlphaFoldDB" id="A0ABD2XJN6"/>
<evidence type="ECO:0000313" key="3">
    <source>
        <dbReference type="Proteomes" id="UP001627154"/>
    </source>
</evidence>
<evidence type="ECO:0000313" key="2">
    <source>
        <dbReference type="EMBL" id="KAL3405756.1"/>
    </source>
</evidence>
<protein>
    <submittedName>
        <fullName evidence="2">Uncharacterized protein</fullName>
    </submittedName>
</protein>
<comment type="caution">
    <text evidence="2">The sequence shown here is derived from an EMBL/GenBank/DDBJ whole genome shotgun (WGS) entry which is preliminary data.</text>
</comment>
<reference evidence="2 3" key="1">
    <citation type="journal article" date="2024" name="bioRxiv">
        <title>A reference genome for Trichogramma kaykai: A tiny desert-dwelling parasitoid wasp with competing sex-ratio distorters.</title>
        <authorList>
            <person name="Culotta J."/>
            <person name="Lindsey A.R."/>
        </authorList>
    </citation>
    <scope>NUCLEOTIDE SEQUENCE [LARGE SCALE GENOMIC DNA]</scope>
    <source>
        <strain evidence="2 3">KSX58</strain>
    </source>
</reference>
<keyword evidence="3" id="KW-1185">Reference proteome</keyword>
<feature type="compositionally biased region" description="Basic and acidic residues" evidence="1">
    <location>
        <begin position="80"/>
        <end position="98"/>
    </location>
</feature>
<gene>
    <name evidence="2" type="ORF">TKK_001206</name>
</gene>
<dbReference type="EMBL" id="JBJJXI010000019">
    <property type="protein sequence ID" value="KAL3405756.1"/>
    <property type="molecule type" value="Genomic_DNA"/>
</dbReference>
<feature type="region of interest" description="Disordered" evidence="1">
    <location>
        <begin position="72"/>
        <end position="120"/>
    </location>
</feature>
<evidence type="ECO:0000256" key="1">
    <source>
        <dbReference type="SAM" id="MobiDB-lite"/>
    </source>
</evidence>
<dbReference type="Proteomes" id="UP001627154">
    <property type="component" value="Unassembled WGS sequence"/>
</dbReference>
<proteinExistence type="predicted"/>